<dbReference type="PRINTS" id="PR01217">
    <property type="entry name" value="PRICHEXTENSN"/>
</dbReference>
<feature type="compositionally biased region" description="Polar residues" evidence="1">
    <location>
        <begin position="328"/>
        <end position="344"/>
    </location>
</feature>
<organism evidence="2 3">
    <name type="scientific">Rhizophlyctis rosea</name>
    <dbReference type="NCBI Taxonomy" id="64517"/>
    <lineage>
        <taxon>Eukaryota</taxon>
        <taxon>Fungi</taxon>
        <taxon>Fungi incertae sedis</taxon>
        <taxon>Chytridiomycota</taxon>
        <taxon>Chytridiomycota incertae sedis</taxon>
        <taxon>Chytridiomycetes</taxon>
        <taxon>Rhizophlyctidales</taxon>
        <taxon>Rhizophlyctidaceae</taxon>
        <taxon>Rhizophlyctis</taxon>
    </lineage>
</organism>
<feature type="compositionally biased region" description="Pro residues" evidence="1">
    <location>
        <begin position="223"/>
        <end position="236"/>
    </location>
</feature>
<keyword evidence="3" id="KW-1185">Reference proteome</keyword>
<feature type="compositionally biased region" description="Low complexity" evidence="1">
    <location>
        <begin position="237"/>
        <end position="250"/>
    </location>
</feature>
<accession>A0AAD5S358</accession>
<evidence type="ECO:0000256" key="1">
    <source>
        <dbReference type="SAM" id="MobiDB-lite"/>
    </source>
</evidence>
<proteinExistence type="predicted"/>
<feature type="non-terminal residue" evidence="2">
    <location>
        <position position="1"/>
    </location>
</feature>
<feature type="compositionally biased region" description="Low complexity" evidence="1">
    <location>
        <begin position="402"/>
        <end position="421"/>
    </location>
</feature>
<feature type="compositionally biased region" description="Gly residues" evidence="1">
    <location>
        <begin position="12"/>
        <end position="26"/>
    </location>
</feature>
<feature type="region of interest" description="Disordered" evidence="1">
    <location>
        <begin position="381"/>
        <end position="446"/>
    </location>
</feature>
<name>A0AAD5S358_9FUNG</name>
<gene>
    <name evidence="2" type="ORF">HK097_002863</name>
</gene>
<feature type="compositionally biased region" description="Pro residues" evidence="1">
    <location>
        <begin position="31"/>
        <end position="47"/>
    </location>
</feature>
<sequence>MNANAGNIVLGPGNGVLKGLGAGSNGGAAAPAPPAPKKSYPFHPPAPSTGVGRSNRSVSFSPAPAPAQAWPVLNSSTLGTFQQPPPPTSVAPATATPMVRSPSHEIPPAVNAPQSAVEPRGFEDNFPVLAGPKSAGPLSPSIDRPTSVVWGKPDMVSKVAAPPAKPKDVGPELDMQDLYIDPAEAAEMARLRALVPKLNAPKPGKPGPRERSKTLPSGKNPVAAPPKPAPPKPVPAVRPVTAKPATVAPVFIANRPKLRSTMKASPQNKHAFPPKQAESTTTPPEPMKKSDSGIGGWPQRETSMESSQRTGRSPSVSSGAGSDHHVRATSSSASPSAQEGQTNGVFEDGEGMFDASFEHGSYADVEDEDHHDNVDAADEIRSQASSTEPDWSHTATPHPRRASALSPLLSEPSSRSTSPVAAPSTPAIDAHHHHHPAEHDEDGLKNDLGRCDPYAMTFQYSASLEKEEQFLRSLGWDKSAYYDSDVDESEFVITDEEKREFW</sequence>
<feature type="compositionally biased region" description="Polar residues" evidence="1">
    <location>
        <begin position="73"/>
        <end position="82"/>
    </location>
</feature>
<feature type="region of interest" description="Disordered" evidence="1">
    <location>
        <begin position="1"/>
        <end position="149"/>
    </location>
</feature>
<protein>
    <submittedName>
        <fullName evidence="2">Uncharacterized protein</fullName>
    </submittedName>
</protein>
<feature type="region of interest" description="Disordered" evidence="1">
    <location>
        <begin position="194"/>
        <end position="358"/>
    </location>
</feature>
<dbReference type="AlphaFoldDB" id="A0AAD5S358"/>
<evidence type="ECO:0000313" key="2">
    <source>
        <dbReference type="EMBL" id="KAJ3039352.1"/>
    </source>
</evidence>
<feature type="compositionally biased region" description="Polar residues" evidence="1">
    <location>
        <begin position="300"/>
        <end position="320"/>
    </location>
</feature>
<reference evidence="2" key="1">
    <citation type="submission" date="2020-05" db="EMBL/GenBank/DDBJ databases">
        <title>Phylogenomic resolution of chytrid fungi.</title>
        <authorList>
            <person name="Stajich J.E."/>
            <person name="Amses K."/>
            <person name="Simmons R."/>
            <person name="Seto K."/>
            <person name="Myers J."/>
            <person name="Bonds A."/>
            <person name="Quandt C.A."/>
            <person name="Barry K."/>
            <person name="Liu P."/>
            <person name="Grigoriev I."/>
            <person name="Longcore J.E."/>
            <person name="James T.Y."/>
        </authorList>
    </citation>
    <scope>NUCLEOTIDE SEQUENCE</scope>
    <source>
        <strain evidence="2">JEL0318</strain>
    </source>
</reference>
<comment type="caution">
    <text evidence="2">The sequence shown here is derived from an EMBL/GenBank/DDBJ whole genome shotgun (WGS) entry which is preliminary data.</text>
</comment>
<dbReference type="Proteomes" id="UP001212841">
    <property type="component" value="Unassembled WGS sequence"/>
</dbReference>
<dbReference type="EMBL" id="JADGJD010001644">
    <property type="protein sequence ID" value="KAJ3039352.1"/>
    <property type="molecule type" value="Genomic_DNA"/>
</dbReference>
<evidence type="ECO:0000313" key="3">
    <source>
        <dbReference type="Proteomes" id="UP001212841"/>
    </source>
</evidence>
<feature type="compositionally biased region" description="Polar residues" evidence="1">
    <location>
        <begin position="382"/>
        <end position="395"/>
    </location>
</feature>
<feature type="compositionally biased region" description="Polar residues" evidence="1">
    <location>
        <begin position="51"/>
        <end position="60"/>
    </location>
</feature>